<feature type="binding site" evidence="2">
    <location>
        <position position="409"/>
    </location>
    <ligand>
        <name>Mn(2+)</name>
        <dbReference type="ChEBI" id="CHEBI:29035"/>
        <label>2</label>
    </ligand>
</feature>
<keyword evidence="7" id="KW-1185">Reference proteome</keyword>
<dbReference type="EMBL" id="FTLG01000210">
    <property type="protein sequence ID" value="SIP74506.1"/>
    <property type="molecule type" value="Genomic_DNA"/>
</dbReference>
<dbReference type="GO" id="GO:0071713">
    <property type="term" value="F:para-aminobenzoyl-glutamate hydrolase activity"/>
    <property type="evidence" value="ECO:0007669"/>
    <property type="project" value="TreeGrafter"/>
</dbReference>
<dbReference type="GO" id="GO:0016805">
    <property type="term" value="F:dipeptidase activity"/>
    <property type="evidence" value="ECO:0007669"/>
    <property type="project" value="TreeGrafter"/>
</dbReference>
<evidence type="ECO:0000256" key="2">
    <source>
        <dbReference type="PIRSR" id="PIRSR005962-1"/>
    </source>
</evidence>
<evidence type="ECO:0000256" key="1">
    <source>
        <dbReference type="ARBA" id="ARBA00022801"/>
    </source>
</evidence>
<reference evidence="5" key="2">
    <citation type="submission" date="2016-12" db="EMBL/GenBank/DDBJ databases">
        <authorList>
            <person name="Song W.-J."/>
            <person name="Kurnit D.M."/>
        </authorList>
    </citation>
    <scope>NUCLEOTIDE SEQUENCE [LARGE SCALE GENOMIC DNA]</scope>
    <source>
        <strain evidence="5">HGB1681</strain>
    </source>
</reference>
<dbReference type="EC" id="3.5.1.-" evidence="5"/>
<dbReference type="Proteomes" id="UP000196435">
    <property type="component" value="Unassembled WGS sequence"/>
</dbReference>
<feature type="binding site" evidence="2">
    <location>
        <position position="151"/>
    </location>
    <ligand>
        <name>Mn(2+)</name>
        <dbReference type="ChEBI" id="CHEBI:29035"/>
        <label>2</label>
    </ligand>
</feature>
<reference evidence="6" key="1">
    <citation type="submission" date="2016-12" db="EMBL/GenBank/DDBJ databases">
        <authorList>
            <person name="Gaudriault S."/>
        </authorList>
    </citation>
    <scope>NUCLEOTIDE SEQUENCE [LARGE SCALE GENOMIC DNA]</scope>
    <source>
        <strain evidence="6">HGB1681 (deposited as PTA-6826 in the American Type Culture Collection)</strain>
    </source>
</reference>
<organism evidence="5 6">
    <name type="scientific">Xenorhabdus innexi</name>
    <dbReference type="NCBI Taxonomy" id="290109"/>
    <lineage>
        <taxon>Bacteria</taxon>
        <taxon>Pseudomonadati</taxon>
        <taxon>Pseudomonadota</taxon>
        <taxon>Gammaproteobacteria</taxon>
        <taxon>Enterobacterales</taxon>
        <taxon>Morganellaceae</taxon>
        <taxon>Xenorhabdus</taxon>
    </lineage>
</organism>
<accession>A0A1N6N080</accession>
<evidence type="ECO:0000313" key="4">
    <source>
        <dbReference type="EMBL" id="PHM37665.1"/>
    </source>
</evidence>
<dbReference type="PANTHER" id="PTHR30575:SF3">
    <property type="entry name" value="PEPTIDASE M20 DIMERISATION DOMAIN-CONTAINING PROTEIN"/>
    <property type="match status" value="1"/>
</dbReference>
<evidence type="ECO:0000313" key="6">
    <source>
        <dbReference type="Proteomes" id="UP000196435"/>
    </source>
</evidence>
<keyword evidence="2" id="KW-0479">Metal-binding</keyword>
<dbReference type="InterPro" id="IPR017439">
    <property type="entry name" value="Amidohydrolase"/>
</dbReference>
<dbReference type="InterPro" id="IPR033845">
    <property type="entry name" value="AbgA"/>
</dbReference>
<dbReference type="Pfam" id="PF07687">
    <property type="entry name" value="M20_dimer"/>
    <property type="match status" value="1"/>
</dbReference>
<keyword evidence="1 5" id="KW-0378">Hydrolase</keyword>
<dbReference type="SUPFAM" id="SSF53187">
    <property type="entry name" value="Zn-dependent exopeptidases"/>
    <property type="match status" value="1"/>
</dbReference>
<feature type="binding site" evidence="2">
    <location>
        <position position="153"/>
    </location>
    <ligand>
        <name>Mn(2+)</name>
        <dbReference type="ChEBI" id="CHEBI:29035"/>
        <label>2</label>
    </ligand>
</feature>
<reference evidence="4 7" key="3">
    <citation type="journal article" date="2017" name="Nat. Microbiol.">
        <title>Natural product diversity associated with the nematode symbionts Photorhabdus and Xenorhabdus.</title>
        <authorList>
            <person name="Tobias N.J."/>
            <person name="Wolff H."/>
            <person name="Djahanschiri B."/>
            <person name="Grundmann F."/>
            <person name="Kronenwerth M."/>
            <person name="Shi Y.M."/>
            <person name="Simonyi S."/>
            <person name="Grun P."/>
            <person name="Shapiro-Ilan D."/>
            <person name="Pidot S.J."/>
            <person name="Stinear T.P."/>
            <person name="Ebersberger I."/>
            <person name="Bode H.B."/>
        </authorList>
    </citation>
    <scope>NUCLEOTIDE SEQUENCE [LARGE SCALE GENOMIC DNA]</scope>
    <source>
        <strain evidence="4 7">DSM 16336</strain>
    </source>
</reference>
<evidence type="ECO:0000259" key="3">
    <source>
        <dbReference type="Pfam" id="PF07687"/>
    </source>
</evidence>
<dbReference type="Gene3D" id="3.40.630.10">
    <property type="entry name" value="Zn peptidases"/>
    <property type="match status" value="2"/>
</dbReference>
<dbReference type="PANTHER" id="PTHR30575">
    <property type="entry name" value="PEPTIDASE M20"/>
    <property type="match status" value="1"/>
</dbReference>
<proteinExistence type="predicted"/>
<evidence type="ECO:0000313" key="5">
    <source>
        <dbReference type="EMBL" id="SIP74506.1"/>
    </source>
</evidence>
<feature type="binding site" evidence="2">
    <location>
        <position position="211"/>
    </location>
    <ligand>
        <name>Mn(2+)</name>
        <dbReference type="ChEBI" id="CHEBI:29035"/>
        <label>2</label>
    </ligand>
</feature>
<keyword evidence="2" id="KW-0464">Manganese</keyword>
<sequence>MNMQPLLNESIQQITGQLQNWRRDFHHFAESGWFEFRTATIVADELHRLGYSLKMGKEVIKAEARMGLPSVQALQEQEQRAIKQGALVQWLPHFSGGFTGIVATLDTGKAGPTLAFRVDMDALDLDEDQSHVHRPYTEDFSSCNAKMMHACGHDGHTAIGLGLARILKQYEDQLTGKIKLIFQPAEEGTRGAKSMVEAGVVDDVDFFIAIHIGLGIPMGELVCGNGSFLATTKIDVIYRGVASHAGGKPEEGKNALLAAAQAALGLNAMPRHSKGISRINVGVLQAGSGRNVIPDHALMKVETRGETNEINEFIYDKALSIIEGAATMQDVEYEIQLMGAAQSSKPSPAWVDFIYQQVQQHVPELSSVVKSGEQAMGSEDATYFMERVKANGGQASYLVFGTELSAGHHHGQFDFNEDVLAIAVKTLATLTIHLPDFNTQFNQ</sequence>
<feature type="binding site" evidence="2">
    <location>
        <position position="187"/>
    </location>
    <ligand>
        <name>Mn(2+)</name>
        <dbReference type="ChEBI" id="CHEBI:29035"/>
        <label>2</label>
    </ligand>
</feature>
<dbReference type="CDD" id="cd05665">
    <property type="entry name" value="M20_Acy1_IAAspH"/>
    <property type="match status" value="1"/>
</dbReference>
<dbReference type="PIRSF" id="PIRSF005962">
    <property type="entry name" value="Pept_M20D_amidohydro"/>
    <property type="match status" value="1"/>
</dbReference>
<name>A0A1N6N080_9GAMM</name>
<dbReference type="InterPro" id="IPR052030">
    <property type="entry name" value="Peptidase_M20/M20A_hydrolases"/>
</dbReference>
<dbReference type="AlphaFoldDB" id="A0A1N6N080"/>
<dbReference type="NCBIfam" id="TIGR01891">
    <property type="entry name" value="amidohydrolases"/>
    <property type="match status" value="1"/>
</dbReference>
<dbReference type="InterPro" id="IPR036264">
    <property type="entry name" value="Bact_exopeptidase_dim_dom"/>
</dbReference>
<gene>
    <name evidence="5" type="primary">iaaH</name>
    <name evidence="4" type="ORF">Xinn_00762</name>
    <name evidence="5" type="ORF">XIS1_660031</name>
</gene>
<feature type="domain" description="Peptidase M20 dimerisation" evidence="3">
    <location>
        <begin position="237"/>
        <end position="319"/>
    </location>
</feature>
<dbReference type="EMBL" id="NIBU01000006">
    <property type="protein sequence ID" value="PHM37665.1"/>
    <property type="molecule type" value="Genomic_DNA"/>
</dbReference>
<dbReference type="Pfam" id="PF01546">
    <property type="entry name" value="Peptidase_M20"/>
    <property type="match status" value="1"/>
</dbReference>
<evidence type="ECO:0000313" key="7">
    <source>
        <dbReference type="Proteomes" id="UP000224871"/>
    </source>
</evidence>
<dbReference type="Proteomes" id="UP000224871">
    <property type="component" value="Unassembled WGS sequence"/>
</dbReference>
<dbReference type="GO" id="GO:0005737">
    <property type="term" value="C:cytoplasm"/>
    <property type="evidence" value="ECO:0007669"/>
    <property type="project" value="TreeGrafter"/>
</dbReference>
<dbReference type="InterPro" id="IPR011650">
    <property type="entry name" value="Peptidase_M20_dimer"/>
</dbReference>
<comment type="cofactor">
    <cofactor evidence="2">
        <name>Mn(2+)</name>
        <dbReference type="ChEBI" id="CHEBI:29035"/>
    </cofactor>
    <text evidence="2">The Mn(2+) ion enhances activity.</text>
</comment>
<dbReference type="SUPFAM" id="SSF55031">
    <property type="entry name" value="Bacterial exopeptidase dimerisation domain"/>
    <property type="match status" value="1"/>
</dbReference>
<dbReference type="GO" id="GO:0046872">
    <property type="term" value="F:metal ion binding"/>
    <property type="evidence" value="ECO:0007669"/>
    <property type="project" value="UniProtKB-KW"/>
</dbReference>
<dbReference type="InterPro" id="IPR002933">
    <property type="entry name" value="Peptidase_M20"/>
</dbReference>
<dbReference type="GO" id="GO:0046657">
    <property type="term" value="P:folic acid catabolic process"/>
    <property type="evidence" value="ECO:0007669"/>
    <property type="project" value="TreeGrafter"/>
</dbReference>
<protein>
    <submittedName>
        <fullName evidence="5">Indole-3-acetyl-aspartic acid hydrolase</fullName>
        <ecNumber evidence="5">3.5.1.-</ecNumber>
    </submittedName>
    <submittedName>
        <fullName evidence="4">Peptidase M20</fullName>
    </submittedName>
</protein>